<feature type="region of interest" description="Disordered" evidence="1">
    <location>
        <begin position="1"/>
        <end position="29"/>
    </location>
</feature>
<proteinExistence type="predicted"/>
<sequence length="72" mass="7654">MTDADLLRSLGVDPSQLDPAPPWAPRAGAERLDGSHPCALCGKPARATVGVDTPGHGRRWLDRCMPCFIATT</sequence>
<comment type="caution">
    <text evidence="2">The sequence shown here is derived from an EMBL/GenBank/DDBJ whole genome shotgun (WGS) entry which is preliminary data.</text>
</comment>
<name>A0ABV2UBZ9_9ACTN</name>
<dbReference type="Proteomes" id="UP001550044">
    <property type="component" value="Unassembled WGS sequence"/>
</dbReference>
<keyword evidence="3" id="KW-1185">Reference proteome</keyword>
<protein>
    <submittedName>
        <fullName evidence="2">Uncharacterized protein</fullName>
    </submittedName>
</protein>
<organism evidence="2 3">
    <name type="scientific">Streptomyces sp. 900116325</name>
    <dbReference type="NCBI Taxonomy" id="3154295"/>
    <lineage>
        <taxon>Bacteria</taxon>
        <taxon>Bacillati</taxon>
        <taxon>Actinomycetota</taxon>
        <taxon>Actinomycetes</taxon>
        <taxon>Kitasatosporales</taxon>
        <taxon>Streptomycetaceae</taxon>
        <taxon>Streptomyces</taxon>
    </lineage>
</organism>
<evidence type="ECO:0000313" key="3">
    <source>
        <dbReference type="Proteomes" id="UP001550044"/>
    </source>
</evidence>
<dbReference type="EMBL" id="JBEXIP010000017">
    <property type="protein sequence ID" value="MET8435375.1"/>
    <property type="molecule type" value="Genomic_DNA"/>
</dbReference>
<accession>A0ABV2UBZ9</accession>
<evidence type="ECO:0000256" key="1">
    <source>
        <dbReference type="SAM" id="MobiDB-lite"/>
    </source>
</evidence>
<evidence type="ECO:0000313" key="2">
    <source>
        <dbReference type="EMBL" id="MET8435375.1"/>
    </source>
</evidence>
<gene>
    <name evidence="2" type="ORF">ABZV61_21825</name>
</gene>
<reference evidence="2 3" key="1">
    <citation type="submission" date="2024-06" db="EMBL/GenBank/DDBJ databases">
        <title>The Natural Products Discovery Center: Release of the First 8490 Sequenced Strains for Exploring Actinobacteria Biosynthetic Diversity.</title>
        <authorList>
            <person name="Kalkreuter E."/>
            <person name="Kautsar S.A."/>
            <person name="Yang D."/>
            <person name="Bader C.D."/>
            <person name="Teijaro C.N."/>
            <person name="Fluegel L."/>
            <person name="Davis C.M."/>
            <person name="Simpson J.R."/>
            <person name="Lauterbach L."/>
            <person name="Steele A.D."/>
            <person name="Gui C."/>
            <person name="Meng S."/>
            <person name="Li G."/>
            <person name="Viehrig K."/>
            <person name="Ye F."/>
            <person name="Su P."/>
            <person name="Kiefer A.F."/>
            <person name="Nichols A."/>
            <person name="Cepeda A.J."/>
            <person name="Yan W."/>
            <person name="Fan B."/>
            <person name="Jiang Y."/>
            <person name="Adhikari A."/>
            <person name="Zheng C.-J."/>
            <person name="Schuster L."/>
            <person name="Cowan T.M."/>
            <person name="Smanski M.J."/>
            <person name="Chevrette M.G."/>
            <person name="De Carvalho L.P.S."/>
            <person name="Shen B."/>
        </authorList>
    </citation>
    <scope>NUCLEOTIDE SEQUENCE [LARGE SCALE GENOMIC DNA]</scope>
    <source>
        <strain evidence="2 3">NPDC005137</strain>
    </source>
</reference>
<dbReference type="RefSeq" id="WP_356710664.1">
    <property type="nucleotide sequence ID" value="NZ_JBEXIP010000017.1"/>
</dbReference>